<keyword evidence="1" id="KW-0732">Signal</keyword>
<evidence type="ECO:0000313" key="2">
    <source>
        <dbReference type="EMBL" id="RWY49139.1"/>
    </source>
</evidence>
<organism evidence="2 3">
    <name type="scientific">Mucilaginibacter gilvus</name>
    <dbReference type="NCBI Taxonomy" id="2305909"/>
    <lineage>
        <taxon>Bacteria</taxon>
        <taxon>Pseudomonadati</taxon>
        <taxon>Bacteroidota</taxon>
        <taxon>Sphingobacteriia</taxon>
        <taxon>Sphingobacteriales</taxon>
        <taxon>Sphingobacteriaceae</taxon>
        <taxon>Mucilaginibacter</taxon>
    </lineage>
</organism>
<protein>
    <recommendedName>
        <fullName evidence="4">YD repeat-containing protein</fullName>
    </recommendedName>
</protein>
<evidence type="ECO:0008006" key="4">
    <source>
        <dbReference type="Google" id="ProtNLM"/>
    </source>
</evidence>
<keyword evidence="3" id="KW-1185">Reference proteome</keyword>
<dbReference type="PROSITE" id="PS51257">
    <property type="entry name" value="PROKAR_LIPOPROTEIN"/>
    <property type="match status" value="1"/>
</dbReference>
<comment type="caution">
    <text evidence="2">The sequence shown here is derived from an EMBL/GenBank/DDBJ whole genome shotgun (WGS) entry which is preliminary data.</text>
</comment>
<evidence type="ECO:0000313" key="3">
    <source>
        <dbReference type="Proteomes" id="UP000286701"/>
    </source>
</evidence>
<sequence>MIKSIKYLLIFAVLALMLQSCAKVAGVINEDDKNLVLDEAAAVELPEVSIPLVKTITTKQAEIVNGQEFYSLLVERFKYDSKNRVTSYDYNNGNWVYEYTYDVANRVTGVAEDAGNYLVTYKYIYYKDRIVATSNRDGYSIFFDEKRRLGKIMPYGSPSSTQYLYDGRGNMTGKAYVLSSETPPYGTHTFDDKKNPFSRVAGYNLHFNYLATVNLKHEVLGNINNPLFADNSTGVSIGTRTYTYNAGGYPLTSKTIYNDGKHVDYETYEYTQ</sequence>
<name>A0A444MJV4_9SPHI</name>
<feature type="chain" id="PRO_5019314911" description="YD repeat-containing protein" evidence="1">
    <location>
        <begin position="23"/>
        <end position="272"/>
    </location>
</feature>
<dbReference type="Proteomes" id="UP000286701">
    <property type="component" value="Unassembled WGS sequence"/>
</dbReference>
<feature type="signal peptide" evidence="1">
    <location>
        <begin position="1"/>
        <end position="22"/>
    </location>
</feature>
<evidence type="ECO:0000256" key="1">
    <source>
        <dbReference type="SAM" id="SignalP"/>
    </source>
</evidence>
<dbReference type="OrthoDB" id="701654at2"/>
<dbReference type="EMBL" id="SBIW01000008">
    <property type="protein sequence ID" value="RWY49139.1"/>
    <property type="molecule type" value="Genomic_DNA"/>
</dbReference>
<reference evidence="2 3" key="1">
    <citation type="submission" date="2019-01" db="EMBL/GenBank/DDBJ databases">
        <title>Mucilaginibacter antarcticum sp. nov., isolated from antarctic soil.</title>
        <authorList>
            <person name="Yan Y.-Q."/>
            <person name="Du Z.-J."/>
        </authorList>
    </citation>
    <scope>NUCLEOTIDE SEQUENCE [LARGE SCALE GENOMIC DNA]</scope>
    <source>
        <strain evidence="2 3">F01003</strain>
    </source>
</reference>
<gene>
    <name evidence="2" type="ORF">EPL05_17105</name>
</gene>
<dbReference type="AlphaFoldDB" id="A0A444MJV4"/>
<accession>A0A444MJV4</accession>
<proteinExistence type="predicted"/>
<dbReference type="RefSeq" id="WP_128535210.1">
    <property type="nucleotide sequence ID" value="NZ_SBIW01000008.1"/>
</dbReference>
<dbReference type="Gene3D" id="2.180.10.10">
    <property type="entry name" value="RHS repeat-associated core"/>
    <property type="match status" value="1"/>
</dbReference>